<proteinExistence type="predicted"/>
<evidence type="ECO:0000313" key="1">
    <source>
        <dbReference type="EMBL" id="RMZ94338.1"/>
    </source>
</evidence>
<gene>
    <name evidence="1" type="ORF">BpHYR1_049675</name>
</gene>
<name>A0A3M7P5J0_BRAPC</name>
<evidence type="ECO:0000313" key="2">
    <source>
        <dbReference type="Proteomes" id="UP000276133"/>
    </source>
</evidence>
<accession>A0A3M7P5J0</accession>
<comment type="caution">
    <text evidence="1">The sequence shown here is derived from an EMBL/GenBank/DDBJ whole genome shotgun (WGS) entry which is preliminary data.</text>
</comment>
<reference evidence="1 2" key="1">
    <citation type="journal article" date="2018" name="Sci. Rep.">
        <title>Genomic signatures of local adaptation to the degree of environmental predictability in rotifers.</title>
        <authorList>
            <person name="Franch-Gras L."/>
            <person name="Hahn C."/>
            <person name="Garcia-Roger E.M."/>
            <person name="Carmona M.J."/>
            <person name="Serra M."/>
            <person name="Gomez A."/>
        </authorList>
    </citation>
    <scope>NUCLEOTIDE SEQUENCE [LARGE SCALE GENOMIC DNA]</scope>
    <source>
        <strain evidence="1">HYR1</strain>
    </source>
</reference>
<dbReference type="EMBL" id="REGN01013121">
    <property type="protein sequence ID" value="RMZ94338.1"/>
    <property type="molecule type" value="Genomic_DNA"/>
</dbReference>
<dbReference type="AlphaFoldDB" id="A0A3M7P5J0"/>
<organism evidence="1 2">
    <name type="scientific">Brachionus plicatilis</name>
    <name type="common">Marine rotifer</name>
    <name type="synonym">Brachionus muelleri</name>
    <dbReference type="NCBI Taxonomy" id="10195"/>
    <lineage>
        <taxon>Eukaryota</taxon>
        <taxon>Metazoa</taxon>
        <taxon>Spiralia</taxon>
        <taxon>Gnathifera</taxon>
        <taxon>Rotifera</taxon>
        <taxon>Eurotatoria</taxon>
        <taxon>Monogononta</taxon>
        <taxon>Pseudotrocha</taxon>
        <taxon>Ploima</taxon>
        <taxon>Brachionidae</taxon>
        <taxon>Brachionus</taxon>
    </lineage>
</organism>
<keyword evidence="2" id="KW-1185">Reference proteome</keyword>
<dbReference type="Proteomes" id="UP000276133">
    <property type="component" value="Unassembled WGS sequence"/>
</dbReference>
<sequence length="206" mass="24616">MEFFLVNGRNCELIESYLNVIVYAVVKKIHILVIEVFKSHSMIRYEFLQLLIDTLTLIFDLNLKSKCDKSCFKFMLYTFLDLTSVADYEKIDGLLINKLYLTINYLFSKYDATRGFEALFELLSDVANNIHPNRDVTFGDNFLNELIRFMDIRIYLFIKHLPPEKKIKDMMNVGEFLIFVDTFILVNPMKSWDQSFKKRYFYRIMH</sequence>
<feature type="non-terminal residue" evidence="1">
    <location>
        <position position="206"/>
    </location>
</feature>
<protein>
    <submittedName>
        <fullName evidence="1">Uncharacterized protein</fullName>
    </submittedName>
</protein>